<evidence type="ECO:0000313" key="3">
    <source>
        <dbReference type="EMBL" id="MCA5894648.1"/>
    </source>
</evidence>
<keyword evidence="1" id="KW-1133">Transmembrane helix</keyword>
<comment type="caution">
    <text evidence="3">The sequence shown here is derived from an EMBL/GenBank/DDBJ whole genome shotgun (WGS) entry which is preliminary data.</text>
</comment>
<dbReference type="Pfam" id="PF01757">
    <property type="entry name" value="Acyl_transf_3"/>
    <property type="match status" value="1"/>
</dbReference>
<dbReference type="Proteomes" id="UP001319870">
    <property type="component" value="Unassembled WGS sequence"/>
</dbReference>
<feature type="transmembrane region" description="Helical" evidence="1">
    <location>
        <begin position="75"/>
        <end position="98"/>
    </location>
</feature>
<dbReference type="InterPro" id="IPR002656">
    <property type="entry name" value="Acyl_transf_3_dom"/>
</dbReference>
<keyword evidence="3" id="KW-0012">Acyltransferase</keyword>
<feature type="transmembrane region" description="Helical" evidence="1">
    <location>
        <begin position="348"/>
        <end position="367"/>
    </location>
</feature>
<dbReference type="EMBL" id="JAIXCQ010000011">
    <property type="protein sequence ID" value="MCA5894648.1"/>
    <property type="molecule type" value="Genomic_DNA"/>
</dbReference>
<keyword evidence="1" id="KW-0812">Transmembrane</keyword>
<dbReference type="RefSeq" id="WP_225566380.1">
    <property type="nucleotide sequence ID" value="NZ_JAIXCQ010000011.1"/>
</dbReference>
<proteinExistence type="predicted"/>
<keyword evidence="3" id="KW-0808">Transferase</keyword>
<feature type="transmembrane region" description="Helical" evidence="1">
    <location>
        <begin position="190"/>
        <end position="208"/>
    </location>
</feature>
<feature type="transmembrane region" description="Helical" evidence="1">
    <location>
        <begin position="265"/>
        <end position="287"/>
    </location>
</feature>
<keyword evidence="4" id="KW-1185">Reference proteome</keyword>
<accession>A0ABS7ZHZ5</accession>
<keyword evidence="1" id="KW-0472">Membrane</keyword>
<name>A0ABS7ZHZ5_9MICO</name>
<reference evidence="3 4" key="1">
    <citation type="submission" date="2021-09" db="EMBL/GenBank/DDBJ databases">
        <title>Isoptericola luteus sp. nov., a novel bacterium isolated from Harbin, the capital city of Heilongjiang province.</title>
        <authorList>
            <person name="Li J."/>
        </authorList>
    </citation>
    <scope>NUCLEOTIDE SEQUENCE [LARGE SCALE GENOMIC DNA]</scope>
    <source>
        <strain evidence="3 4">NEAU-Y5</strain>
    </source>
</reference>
<feature type="transmembrane region" description="Helical" evidence="1">
    <location>
        <begin position="307"/>
        <end position="327"/>
    </location>
</feature>
<gene>
    <name evidence="3" type="ORF">LEP48_15010</name>
</gene>
<evidence type="ECO:0000313" key="4">
    <source>
        <dbReference type="Proteomes" id="UP001319870"/>
    </source>
</evidence>
<evidence type="ECO:0000256" key="1">
    <source>
        <dbReference type="SAM" id="Phobius"/>
    </source>
</evidence>
<evidence type="ECO:0000259" key="2">
    <source>
        <dbReference type="Pfam" id="PF01757"/>
    </source>
</evidence>
<feature type="transmembrane region" description="Helical" evidence="1">
    <location>
        <begin position="36"/>
        <end position="55"/>
    </location>
</feature>
<organism evidence="3 4">
    <name type="scientific">Isoptericola luteus</name>
    <dbReference type="NCBI Taxonomy" id="2879484"/>
    <lineage>
        <taxon>Bacteria</taxon>
        <taxon>Bacillati</taxon>
        <taxon>Actinomycetota</taxon>
        <taxon>Actinomycetes</taxon>
        <taxon>Micrococcales</taxon>
        <taxon>Promicromonosporaceae</taxon>
        <taxon>Isoptericola</taxon>
    </lineage>
</organism>
<feature type="domain" description="Acyltransferase 3" evidence="2">
    <location>
        <begin position="35"/>
        <end position="398"/>
    </location>
</feature>
<feature type="transmembrane region" description="Helical" evidence="1">
    <location>
        <begin position="214"/>
        <end position="236"/>
    </location>
</feature>
<dbReference type="GO" id="GO:0016746">
    <property type="term" value="F:acyltransferase activity"/>
    <property type="evidence" value="ECO:0007669"/>
    <property type="project" value="UniProtKB-KW"/>
</dbReference>
<protein>
    <submittedName>
        <fullName evidence="3">Acyltransferase family protein</fullName>
    </submittedName>
</protein>
<feature type="transmembrane region" description="Helical" evidence="1">
    <location>
        <begin position="387"/>
        <end position="404"/>
    </location>
</feature>
<feature type="transmembrane region" description="Helical" evidence="1">
    <location>
        <begin position="128"/>
        <end position="147"/>
    </location>
</feature>
<sequence length="425" mass="44370">MALAVPRPPALPAPPVLPAAPPPTPVRAPRRPRDPFVDVVRAVGTLGVVMLHWLMAEATWDGRALHVGNALGHGAGWLLTWGQPLALLFFAAGASAAYGRLASAAAPGGPAPWTHVVVGRLRATARPVGAFAGAWAVGVGVLLTLGVPDAAVWRLARMAPQLLWFLAVWVVLVALVPVLHAAWRRWRWGALGVAVALPLLVDGLRFGLPGDLTTALASVNILLAWAVPFLAGVAYADLRSAWSRRASAAGPSSGRAAGSVGGYRALLGAGAVVAVVALAVLVVAGPYPPSMIGMPGDAISNLGPPTAPVVALGVAQVCLVLLARESLVRSVATPAGARVLQVLSRRSMTVYLWHLTAMFAVVGVVLLGLGQRLPVAWSADWWASRPVWFAGYLVVLLVLVRLFGRFEDRPRRERTTAQVRGSGTA</sequence>
<feature type="transmembrane region" description="Helical" evidence="1">
    <location>
        <begin position="162"/>
        <end position="183"/>
    </location>
</feature>